<evidence type="ECO:0000313" key="1">
    <source>
        <dbReference type="EMBL" id="ETN70917.1"/>
    </source>
</evidence>
<protein>
    <submittedName>
        <fullName evidence="1">Uncharacterized protein</fullName>
    </submittedName>
</protein>
<reference evidence="2" key="1">
    <citation type="journal article" date="2014" name="Nat. Genet.">
        <title>Genome of the human hookworm Necator americanus.</title>
        <authorList>
            <person name="Tang Y.T."/>
            <person name="Gao X."/>
            <person name="Rosa B.A."/>
            <person name="Abubucker S."/>
            <person name="Hallsworth-Pepin K."/>
            <person name="Martin J."/>
            <person name="Tyagi R."/>
            <person name="Heizer E."/>
            <person name="Zhang X."/>
            <person name="Bhonagiri-Palsikar V."/>
            <person name="Minx P."/>
            <person name="Warren W.C."/>
            <person name="Wang Q."/>
            <person name="Zhan B."/>
            <person name="Hotez P.J."/>
            <person name="Sternberg P.W."/>
            <person name="Dougall A."/>
            <person name="Gaze S.T."/>
            <person name="Mulvenna J."/>
            <person name="Sotillo J."/>
            <person name="Ranganathan S."/>
            <person name="Rabelo E.M."/>
            <person name="Wilson R.K."/>
            <person name="Felgner P.L."/>
            <person name="Bethony J."/>
            <person name="Hawdon J.M."/>
            <person name="Gasser R.B."/>
            <person name="Loukas A."/>
            <person name="Mitreva M."/>
        </authorList>
    </citation>
    <scope>NUCLEOTIDE SEQUENCE [LARGE SCALE GENOMIC DNA]</scope>
</reference>
<dbReference type="OrthoDB" id="10498277at2759"/>
<keyword evidence="2" id="KW-1185">Reference proteome</keyword>
<dbReference type="Proteomes" id="UP000053676">
    <property type="component" value="Unassembled WGS sequence"/>
</dbReference>
<proteinExistence type="predicted"/>
<accession>W2SQF0</accession>
<dbReference type="KEGG" id="nai:NECAME_04768"/>
<gene>
    <name evidence="1" type="ORF">NECAME_04768</name>
</gene>
<evidence type="ECO:0000313" key="2">
    <source>
        <dbReference type="Proteomes" id="UP000053676"/>
    </source>
</evidence>
<organism evidence="1 2">
    <name type="scientific">Necator americanus</name>
    <name type="common">Human hookworm</name>
    <dbReference type="NCBI Taxonomy" id="51031"/>
    <lineage>
        <taxon>Eukaryota</taxon>
        <taxon>Metazoa</taxon>
        <taxon>Ecdysozoa</taxon>
        <taxon>Nematoda</taxon>
        <taxon>Chromadorea</taxon>
        <taxon>Rhabditida</taxon>
        <taxon>Rhabditina</taxon>
        <taxon>Rhabditomorpha</taxon>
        <taxon>Strongyloidea</taxon>
        <taxon>Ancylostomatidae</taxon>
        <taxon>Bunostominae</taxon>
        <taxon>Necator</taxon>
    </lineage>
</organism>
<name>W2SQF0_NECAM</name>
<sequence>TFVVELHNFTIDLELHVSRNESLGINVIEIPHCETTHSDVVILLEEDSLLTLIQGMLQSTVSSS</sequence>
<dbReference type="AlphaFoldDB" id="W2SQF0"/>
<dbReference type="EMBL" id="KI668876">
    <property type="protein sequence ID" value="ETN70917.1"/>
    <property type="molecule type" value="Genomic_DNA"/>
</dbReference>
<feature type="non-terminal residue" evidence="1">
    <location>
        <position position="1"/>
    </location>
</feature>